<reference evidence="2 3" key="1">
    <citation type="submission" date="2023-01" db="EMBL/GenBank/DDBJ databases">
        <title>Analysis of 21 Apiospora genomes using comparative genomics revels a genus with tremendous synthesis potential of carbohydrate active enzymes and secondary metabolites.</title>
        <authorList>
            <person name="Sorensen T."/>
        </authorList>
    </citation>
    <scope>NUCLEOTIDE SEQUENCE [LARGE SCALE GENOMIC DNA]</scope>
    <source>
        <strain evidence="2 3">CBS 24483</strain>
    </source>
</reference>
<proteinExistence type="predicted"/>
<accession>A0ABR1Q507</accession>
<protein>
    <submittedName>
        <fullName evidence="2">Uncharacterized protein</fullName>
    </submittedName>
</protein>
<feature type="region of interest" description="Disordered" evidence="1">
    <location>
        <begin position="145"/>
        <end position="179"/>
    </location>
</feature>
<sequence length="179" mass="17326">MGQGPHPGRPFIIPQTPTSPLMGGGSGGADGNNSAERGGGGGGGGGGGAGTSSVGHNNNNNNSSNSSNSSNSKGDDRRAVINATTTTAAPAPAPAVSSTAPTRSILKTAGTGTTDTAAAARFAYESSTEIWTGPGGRATEAAGLGISETRFDNDKEELGTDPQSETSGTATSTSDAGRS</sequence>
<feature type="compositionally biased region" description="Low complexity" evidence="1">
    <location>
        <begin position="164"/>
        <end position="179"/>
    </location>
</feature>
<evidence type="ECO:0000313" key="3">
    <source>
        <dbReference type="Proteomes" id="UP001391051"/>
    </source>
</evidence>
<dbReference type="GeneID" id="92080625"/>
<comment type="caution">
    <text evidence="2">The sequence shown here is derived from an EMBL/GenBank/DDBJ whole genome shotgun (WGS) entry which is preliminary data.</text>
</comment>
<dbReference type="EMBL" id="JAQQWE010000007">
    <property type="protein sequence ID" value="KAK7947020.1"/>
    <property type="molecule type" value="Genomic_DNA"/>
</dbReference>
<evidence type="ECO:0000256" key="1">
    <source>
        <dbReference type="SAM" id="MobiDB-lite"/>
    </source>
</evidence>
<name>A0ABR1Q507_9PEZI</name>
<feature type="compositionally biased region" description="Basic and acidic residues" evidence="1">
    <location>
        <begin position="149"/>
        <end position="158"/>
    </location>
</feature>
<organism evidence="2 3">
    <name type="scientific">Apiospora aurea</name>
    <dbReference type="NCBI Taxonomy" id="335848"/>
    <lineage>
        <taxon>Eukaryota</taxon>
        <taxon>Fungi</taxon>
        <taxon>Dikarya</taxon>
        <taxon>Ascomycota</taxon>
        <taxon>Pezizomycotina</taxon>
        <taxon>Sordariomycetes</taxon>
        <taxon>Xylariomycetidae</taxon>
        <taxon>Amphisphaeriales</taxon>
        <taxon>Apiosporaceae</taxon>
        <taxon>Apiospora</taxon>
    </lineage>
</organism>
<dbReference type="RefSeq" id="XP_066697054.1">
    <property type="nucleotide sequence ID" value="XM_066847563.1"/>
</dbReference>
<feature type="compositionally biased region" description="Low complexity" evidence="1">
    <location>
        <begin position="57"/>
        <end position="72"/>
    </location>
</feature>
<dbReference type="Proteomes" id="UP001391051">
    <property type="component" value="Unassembled WGS sequence"/>
</dbReference>
<feature type="compositionally biased region" description="Low complexity" evidence="1">
    <location>
        <begin position="83"/>
        <end position="112"/>
    </location>
</feature>
<feature type="compositionally biased region" description="Gly residues" evidence="1">
    <location>
        <begin position="37"/>
        <end position="50"/>
    </location>
</feature>
<keyword evidence="3" id="KW-1185">Reference proteome</keyword>
<feature type="region of interest" description="Disordered" evidence="1">
    <location>
        <begin position="1"/>
        <end position="112"/>
    </location>
</feature>
<evidence type="ECO:0000313" key="2">
    <source>
        <dbReference type="EMBL" id="KAK7947020.1"/>
    </source>
</evidence>
<gene>
    <name evidence="2" type="ORF">PG986_011341</name>
</gene>